<dbReference type="SUPFAM" id="SSF52540">
    <property type="entry name" value="P-loop containing nucleoside triphosphate hydrolases"/>
    <property type="match status" value="1"/>
</dbReference>
<dbReference type="InterPro" id="IPR032305">
    <property type="entry name" value="GTP-bd_M"/>
</dbReference>
<dbReference type="InterPro" id="IPR030394">
    <property type="entry name" value="G_HFLX_dom"/>
</dbReference>
<evidence type="ECO:0000256" key="3">
    <source>
        <dbReference type="ARBA" id="ARBA00022842"/>
    </source>
</evidence>
<dbReference type="PANTHER" id="PTHR10229">
    <property type="entry name" value="GTP-BINDING PROTEIN HFLX"/>
    <property type="match status" value="1"/>
</dbReference>
<keyword evidence="2" id="KW-0547">Nucleotide-binding</keyword>
<keyword evidence="4" id="KW-0342">GTP-binding</keyword>
<feature type="coiled-coil region" evidence="5">
    <location>
        <begin position="257"/>
        <end position="284"/>
    </location>
</feature>
<evidence type="ECO:0000256" key="2">
    <source>
        <dbReference type="ARBA" id="ARBA00022741"/>
    </source>
</evidence>
<evidence type="ECO:0000313" key="7">
    <source>
        <dbReference type="EMBL" id="AEO33554.1"/>
    </source>
</evidence>
<dbReference type="PROSITE" id="PS51705">
    <property type="entry name" value="G_HFLX"/>
    <property type="match status" value="1"/>
</dbReference>
<dbReference type="InterPro" id="IPR025121">
    <property type="entry name" value="GTPase_HflX_N"/>
</dbReference>
<dbReference type="GO" id="GO:0005525">
    <property type="term" value="F:GTP binding"/>
    <property type="evidence" value="ECO:0007669"/>
    <property type="project" value="UniProtKB-KW"/>
</dbReference>
<proteinExistence type="evidence at transcript level"/>
<dbReference type="FunFam" id="3.40.50.300:FF:000886">
    <property type="entry name" value="Putative GTP-binding protein 6"/>
    <property type="match status" value="1"/>
</dbReference>
<keyword evidence="5" id="KW-0175">Coiled coil</keyword>
<dbReference type="AlphaFoldDB" id="G3MJ86"/>
<evidence type="ECO:0000256" key="5">
    <source>
        <dbReference type="SAM" id="Coils"/>
    </source>
</evidence>
<feature type="domain" description="Hflx-type G" evidence="6">
    <location>
        <begin position="291"/>
        <end position="458"/>
    </location>
</feature>
<dbReference type="Pfam" id="PF16360">
    <property type="entry name" value="GTP-bdg_M"/>
    <property type="match status" value="1"/>
</dbReference>
<dbReference type="InterPro" id="IPR006073">
    <property type="entry name" value="GTP-bd"/>
</dbReference>
<dbReference type="Gene3D" id="3.40.50.11060">
    <property type="entry name" value="GTPase HflX, N-terminal domain"/>
    <property type="match status" value="1"/>
</dbReference>
<protein>
    <recommendedName>
        <fullName evidence="6">Hflx-type G domain-containing protein</fullName>
    </recommendedName>
</protein>
<dbReference type="Gene3D" id="3.40.50.300">
    <property type="entry name" value="P-loop containing nucleotide triphosphate hydrolases"/>
    <property type="match status" value="1"/>
</dbReference>
<dbReference type="Pfam" id="PF13167">
    <property type="entry name" value="GTP-bdg_N"/>
    <property type="match status" value="1"/>
</dbReference>
<dbReference type="EMBL" id="JO841937">
    <property type="protein sequence ID" value="AEO33554.1"/>
    <property type="molecule type" value="mRNA"/>
</dbReference>
<sequence>GSVSAVFYIFLRFRMVLLPGVSYLARRISLILPHRSPVRDFPLALGPRTCACRSAAVVILRRFSFETDCVEFENFVQASSYVEQQPKFSLLNLPCRGHDVLVVQPRIKKGRRVRTETTTALQLAEAVALLETLPGWKAAGKLTLKTDNDMRKLIFKAGNLERIQDSAKEKSATAVFINVDILTGVQHVALQEFFGLPIYDRYTVVLNIFRHHARTREAKLQIALAEIPYYRARIWHLHKGTGRNMSGTGQTYYEQQKQQLASREAALRRQLSELKGERSLLRKKRRQLEYPTVAVVGYTNAGKTALIQQLTNDSRLQPRDQLFATLDVTAHAGRLRAMKSVLYMDTVGFISDIPTTLVASFASTLEDVVLADVIVHVRDLSHPDSDAQRKNVLETLELIGVPPRLANSIIEVGNKIDLLPLPPASSEECVPKYLTSCVDGRGLPELREIIERKLIENTGRTVVRLRVLTGGPEYAWLYKEGSFLSCTADEHDCNYSFMDVVLTPAAVAKFRHHFGSEWIIE</sequence>
<dbReference type="GO" id="GO:0046872">
    <property type="term" value="F:metal ion binding"/>
    <property type="evidence" value="ECO:0007669"/>
    <property type="project" value="UniProtKB-KW"/>
</dbReference>
<dbReference type="InterPro" id="IPR042108">
    <property type="entry name" value="GTPase_HflX_N_sf"/>
</dbReference>
<name>G3MJ86_AMBMU</name>
<dbReference type="GO" id="GO:0043022">
    <property type="term" value="F:ribosome binding"/>
    <property type="evidence" value="ECO:0007669"/>
    <property type="project" value="TreeGrafter"/>
</dbReference>
<dbReference type="CDD" id="cd01878">
    <property type="entry name" value="HflX"/>
    <property type="match status" value="1"/>
</dbReference>
<evidence type="ECO:0000256" key="1">
    <source>
        <dbReference type="ARBA" id="ARBA00022723"/>
    </source>
</evidence>
<dbReference type="InterPro" id="IPR016496">
    <property type="entry name" value="GTPase_HflX"/>
</dbReference>
<dbReference type="Pfam" id="PF01926">
    <property type="entry name" value="MMR_HSR1"/>
    <property type="match status" value="1"/>
</dbReference>
<dbReference type="GO" id="GO:0005737">
    <property type="term" value="C:cytoplasm"/>
    <property type="evidence" value="ECO:0007669"/>
    <property type="project" value="TreeGrafter"/>
</dbReference>
<organism evidence="7">
    <name type="scientific">Amblyomma maculatum</name>
    <name type="common">Gulf Coast tick</name>
    <dbReference type="NCBI Taxonomy" id="34609"/>
    <lineage>
        <taxon>Eukaryota</taxon>
        <taxon>Metazoa</taxon>
        <taxon>Ecdysozoa</taxon>
        <taxon>Arthropoda</taxon>
        <taxon>Chelicerata</taxon>
        <taxon>Arachnida</taxon>
        <taxon>Acari</taxon>
        <taxon>Parasitiformes</taxon>
        <taxon>Ixodida</taxon>
        <taxon>Ixodoidea</taxon>
        <taxon>Ixodidae</taxon>
        <taxon>Amblyomminae</taxon>
        <taxon>Amblyomma</taxon>
    </lineage>
</organism>
<dbReference type="NCBIfam" id="TIGR03156">
    <property type="entry name" value="GTP_HflX"/>
    <property type="match status" value="1"/>
</dbReference>
<evidence type="ECO:0000259" key="6">
    <source>
        <dbReference type="PROSITE" id="PS51705"/>
    </source>
</evidence>
<dbReference type="PANTHER" id="PTHR10229:SF0">
    <property type="entry name" value="GTP-BINDING PROTEIN 6-RELATED"/>
    <property type="match status" value="1"/>
</dbReference>
<feature type="non-terminal residue" evidence="7">
    <location>
        <position position="1"/>
    </location>
</feature>
<keyword evidence="1" id="KW-0479">Metal-binding</keyword>
<reference evidence="7" key="1">
    <citation type="journal article" date="2011" name="PLoS ONE">
        <title>A deep insight into the sialotranscriptome of the gulf coast tick, Amblyomma maculatum.</title>
        <authorList>
            <person name="Karim S."/>
            <person name="Singh P."/>
            <person name="Ribeiro J.M."/>
        </authorList>
    </citation>
    <scope>NUCLEOTIDE SEQUENCE</scope>
    <source>
        <tissue evidence="7">Salivary gland</tissue>
    </source>
</reference>
<accession>G3MJ86</accession>
<evidence type="ECO:0000256" key="4">
    <source>
        <dbReference type="ARBA" id="ARBA00023134"/>
    </source>
</evidence>
<dbReference type="InterPro" id="IPR027417">
    <property type="entry name" value="P-loop_NTPase"/>
</dbReference>
<keyword evidence="3" id="KW-0460">Magnesium</keyword>